<dbReference type="SUPFAM" id="SSF51905">
    <property type="entry name" value="FAD/NAD(P)-binding domain"/>
    <property type="match status" value="1"/>
</dbReference>
<evidence type="ECO:0000256" key="10">
    <source>
        <dbReference type="ARBA" id="ARBA00023133"/>
    </source>
</evidence>
<evidence type="ECO:0000256" key="5">
    <source>
        <dbReference type="ARBA" id="ARBA00012867"/>
    </source>
</evidence>
<name>A0A2P2L3W4_RHIMU</name>
<dbReference type="InterPro" id="IPR050464">
    <property type="entry name" value="Zeta_carotene_desat/Oxidored"/>
</dbReference>
<evidence type="ECO:0000256" key="2">
    <source>
        <dbReference type="ARBA" id="ARBA00004173"/>
    </source>
</evidence>
<dbReference type="PRINTS" id="PR00419">
    <property type="entry name" value="ADXRDTASE"/>
</dbReference>
<dbReference type="PANTHER" id="PTHR42923:SF44">
    <property type="entry name" value="PROTOPORPHYRINOGEN OXIDASE 2, CHLOROPLASTIC_MITOCHONDRIAL"/>
    <property type="match status" value="1"/>
</dbReference>
<keyword evidence="9" id="KW-0496">Mitochondrion</keyword>
<evidence type="ECO:0000256" key="11">
    <source>
        <dbReference type="ARBA" id="ARBA00023244"/>
    </source>
</evidence>
<dbReference type="GO" id="GO:0005739">
    <property type="term" value="C:mitochondrion"/>
    <property type="evidence" value="ECO:0007669"/>
    <property type="project" value="UniProtKB-SubCell"/>
</dbReference>
<comment type="pathway">
    <text evidence="3 13">Porphyrin-containing compound metabolism; protoporphyrin-IX biosynthesis; protoporphyrin-IX from protoporphyrinogen-IX: step 1/1.</text>
</comment>
<protein>
    <recommendedName>
        <fullName evidence="5 13">Protoporphyrinogen oxidase</fullName>
        <ecNumber evidence="5 13">1.3.3.4</ecNumber>
    </recommendedName>
</protein>
<evidence type="ECO:0000313" key="16">
    <source>
        <dbReference type="EMBL" id="MBX12650.1"/>
    </source>
</evidence>
<dbReference type="GO" id="GO:0009534">
    <property type="term" value="C:chloroplast thylakoid"/>
    <property type="evidence" value="ECO:0007669"/>
    <property type="project" value="TreeGrafter"/>
</dbReference>
<dbReference type="EMBL" id="GGEC01032166">
    <property type="protein sequence ID" value="MBX12650.1"/>
    <property type="molecule type" value="Transcribed_RNA"/>
</dbReference>
<evidence type="ECO:0000256" key="1">
    <source>
        <dbReference type="ARBA" id="ARBA00002600"/>
    </source>
</evidence>
<accession>A0A2P2L3W4</accession>
<evidence type="ECO:0000256" key="13">
    <source>
        <dbReference type="RuleBase" id="RU367069"/>
    </source>
</evidence>
<comment type="function">
    <text evidence="1 13">Catalyzes the 6-electron oxidation of protoporphyrinogen-IX to form protoporphyrin-IX.</text>
</comment>
<dbReference type="Gene3D" id="1.10.3110.10">
    <property type="entry name" value="protoporphyrinogen ix oxidase, domain 3"/>
    <property type="match status" value="1"/>
</dbReference>
<dbReference type="PANTHER" id="PTHR42923">
    <property type="entry name" value="PROTOPORPHYRINOGEN OXIDASE"/>
    <property type="match status" value="1"/>
</dbReference>
<dbReference type="InterPro" id="IPR036188">
    <property type="entry name" value="FAD/NAD-bd_sf"/>
</dbReference>
<evidence type="ECO:0000256" key="12">
    <source>
        <dbReference type="ARBA" id="ARBA00047554"/>
    </source>
</evidence>
<dbReference type="EC" id="1.3.3.4" evidence="5 13"/>
<dbReference type="InterPro" id="IPR004572">
    <property type="entry name" value="Protoporphyrinogen_oxidase"/>
</dbReference>
<dbReference type="AlphaFoldDB" id="A0A2P2L3W4"/>
<reference evidence="16" key="1">
    <citation type="submission" date="2018-02" db="EMBL/GenBank/DDBJ databases">
        <title>Rhizophora mucronata_Transcriptome.</title>
        <authorList>
            <person name="Meera S.P."/>
            <person name="Sreeshan A."/>
            <person name="Augustine A."/>
        </authorList>
    </citation>
    <scope>NUCLEOTIDE SEQUENCE</scope>
    <source>
        <tissue evidence="16">Leaf</tissue>
    </source>
</reference>
<keyword evidence="8 13" id="KW-0560">Oxidoreductase</keyword>
<dbReference type="Pfam" id="PF01593">
    <property type="entry name" value="Amino_oxidase"/>
    <property type="match status" value="1"/>
</dbReference>
<evidence type="ECO:0000259" key="15">
    <source>
        <dbReference type="Pfam" id="PF01593"/>
    </source>
</evidence>
<comment type="cofactor">
    <cofactor evidence="13">
        <name>FAD</name>
        <dbReference type="ChEBI" id="CHEBI:57692"/>
    </cofactor>
    <text evidence="13">Binds 1 FAD per subunit.</text>
</comment>
<comment type="similarity">
    <text evidence="4 13">Belongs to the protoporphyrinogen/coproporphyrinogen oxidase family. Protoporphyrinogen oxidase subfamily.</text>
</comment>
<dbReference type="Gene3D" id="3.90.660.20">
    <property type="entry name" value="Protoporphyrinogen oxidase, mitochondrial, domain 2"/>
    <property type="match status" value="1"/>
</dbReference>
<feature type="region of interest" description="Disordered" evidence="14">
    <location>
        <begin position="1"/>
        <end position="24"/>
    </location>
</feature>
<keyword evidence="6 13" id="KW-0285">Flavoprotein</keyword>
<evidence type="ECO:0000256" key="6">
    <source>
        <dbReference type="ARBA" id="ARBA00022630"/>
    </source>
</evidence>
<evidence type="ECO:0000256" key="8">
    <source>
        <dbReference type="ARBA" id="ARBA00023002"/>
    </source>
</evidence>
<organism evidence="16">
    <name type="scientific">Rhizophora mucronata</name>
    <name type="common">Asiatic mangrove</name>
    <dbReference type="NCBI Taxonomy" id="61149"/>
    <lineage>
        <taxon>Eukaryota</taxon>
        <taxon>Viridiplantae</taxon>
        <taxon>Streptophyta</taxon>
        <taxon>Embryophyta</taxon>
        <taxon>Tracheophyta</taxon>
        <taxon>Spermatophyta</taxon>
        <taxon>Magnoliopsida</taxon>
        <taxon>eudicotyledons</taxon>
        <taxon>Gunneridae</taxon>
        <taxon>Pentapetalae</taxon>
        <taxon>rosids</taxon>
        <taxon>fabids</taxon>
        <taxon>Malpighiales</taxon>
        <taxon>Rhizophoraceae</taxon>
        <taxon>Rhizophora</taxon>
    </lineage>
</organism>
<evidence type="ECO:0000256" key="14">
    <source>
        <dbReference type="SAM" id="MobiDB-lite"/>
    </source>
</evidence>
<comment type="catalytic activity">
    <reaction evidence="12 13">
        <text>protoporphyrinogen IX + 3 O2 = protoporphyrin IX + 3 H2O2</text>
        <dbReference type="Rhea" id="RHEA:25576"/>
        <dbReference type="ChEBI" id="CHEBI:15379"/>
        <dbReference type="ChEBI" id="CHEBI:16240"/>
        <dbReference type="ChEBI" id="CHEBI:57306"/>
        <dbReference type="ChEBI" id="CHEBI:57307"/>
        <dbReference type="EC" id="1.3.3.4"/>
    </reaction>
</comment>
<dbReference type="GO" id="GO:0004729">
    <property type="term" value="F:oxygen-dependent protoporphyrinogen oxidase activity"/>
    <property type="evidence" value="ECO:0007669"/>
    <property type="project" value="UniProtKB-UniRule"/>
</dbReference>
<dbReference type="GO" id="GO:0006782">
    <property type="term" value="P:protoporphyrinogen IX biosynthetic process"/>
    <property type="evidence" value="ECO:0007669"/>
    <property type="project" value="UniProtKB-UniRule"/>
</dbReference>
<dbReference type="InterPro" id="IPR002937">
    <property type="entry name" value="Amino_oxidase"/>
</dbReference>
<evidence type="ECO:0000256" key="9">
    <source>
        <dbReference type="ARBA" id="ARBA00023128"/>
    </source>
</evidence>
<feature type="domain" description="Amine oxidase" evidence="15">
    <location>
        <begin position="36"/>
        <end position="501"/>
    </location>
</feature>
<proteinExistence type="inferred from homology"/>
<keyword evidence="10 13" id="KW-0350">Heme biosynthesis</keyword>
<keyword evidence="7 13" id="KW-0274">FAD</keyword>
<dbReference type="SUPFAM" id="SSF54373">
    <property type="entry name" value="FAD-linked reductases, C-terminal domain"/>
    <property type="match status" value="1"/>
</dbReference>
<dbReference type="NCBIfam" id="TIGR00562">
    <property type="entry name" value="proto_IX_ox"/>
    <property type="match status" value="1"/>
</dbReference>
<evidence type="ECO:0000256" key="7">
    <source>
        <dbReference type="ARBA" id="ARBA00022827"/>
    </source>
</evidence>
<dbReference type="FunFam" id="1.10.3110.10:FF:000003">
    <property type="entry name" value="Protoporphyrinogen oxidase"/>
    <property type="match status" value="1"/>
</dbReference>
<dbReference type="UniPathway" id="UPA00251">
    <property type="reaction ID" value="UER00324"/>
</dbReference>
<evidence type="ECO:0000256" key="4">
    <source>
        <dbReference type="ARBA" id="ARBA00010551"/>
    </source>
</evidence>
<keyword evidence="11 13" id="KW-0627">Porphyrin biosynthesis</keyword>
<evidence type="ECO:0000256" key="3">
    <source>
        <dbReference type="ARBA" id="ARBA00005073"/>
    </source>
</evidence>
<comment type="subcellular location">
    <subcellularLocation>
        <location evidence="2">Mitochondrion</location>
    </subcellularLocation>
    <subcellularLocation>
        <location evidence="13">Plastid</location>
        <location evidence="13">Chloroplast</location>
    </subcellularLocation>
</comment>
<dbReference type="Gene3D" id="3.50.50.60">
    <property type="entry name" value="FAD/NAD(P)-binding domain"/>
    <property type="match status" value="1"/>
</dbReference>
<sequence>MDGTDSPEMASGAGAAQQDKKPTSSVKRVAVIGAGVSGLAAAYHLKSHGLKVTVFEAEGRAGGKLRTVSRDGLIWDEGANTMTESEKEVVSLLDDLGLREKQQFPISQNKRYIVRNGVPLLIPTNPMALVRSNFLSMRSKFQILLEPFLWKKSKSSKAADTSESVGEFFQRHFGKEVVDYLIDPFVAGISAGDTESLSAQHCFPELWNIEKRFGSIIAGVVQAKLSAKKEKSGDRKGSQVNKKHQRGSFSFLGGMQTLTDALCKKLGRDELKLESKVLSLSCSPDGKLENWSISCASNGDKDSQDLSYDAVIMTAPLCNVKEMKITKSRTLFPLDFVPEVSYLPLSVIITTFKKEKVKRPIEGFGVLVPSKEQQNGLRTLGTLFSSMMFPDRAPGDLYLYTTFVGGSRNRELAQAKTDVLEQIVTSDLRQLLGAEGEPIFVNHFYWSKAFPLYCRNYGSVLEAIEKLEENLPGFFYAGNHKGGLAVGKAIASGCKAADRVISYLESSLDGCILEKGS</sequence>